<dbReference type="Pfam" id="PF10737">
    <property type="entry name" value="GerPC"/>
    <property type="match status" value="1"/>
</dbReference>
<accession>A0ABQ6NK80</accession>
<proteinExistence type="predicted"/>
<dbReference type="InterPro" id="IPR019673">
    <property type="entry name" value="Spore_germination_GerPC"/>
</dbReference>
<evidence type="ECO:0000256" key="1">
    <source>
        <dbReference type="SAM" id="Coils"/>
    </source>
</evidence>
<protein>
    <submittedName>
        <fullName evidence="3">Germination protein PC</fullName>
    </submittedName>
</protein>
<sequence>MQQQPPGNGLSPWQAWSLELQTKLRAQQSQIYSLEQQLAVLSEQLKQLENKPTYNIEKLEYHFDQLKVEKLEGTLNIGMTPPGMPGGDGDIDQLAVQQHKPNVYPAAASGITPPSEPYAGLRAEVDRFLSQHGTQRLIALETEYGVDLDPYHRRMVLEDIRKQLPTRIHFYMQLKPGEAEAGTGGQEQNPQTEQEKKEMILSKTIRDADAAMQKYIQSLKSGNAS</sequence>
<dbReference type="RefSeq" id="WP_317980223.1">
    <property type="nucleotide sequence ID" value="NZ_BTCL01000008.1"/>
</dbReference>
<dbReference type="Proteomes" id="UP001285921">
    <property type="component" value="Unassembled WGS sequence"/>
</dbReference>
<reference evidence="3 4" key="1">
    <citation type="submission" date="2023-05" db="EMBL/GenBank/DDBJ databases">
        <title>Draft genome of Paenibacillus sp. CCS26.</title>
        <authorList>
            <person name="Akita H."/>
            <person name="Shinto Y."/>
            <person name="Kimura Z."/>
        </authorList>
    </citation>
    <scope>NUCLEOTIDE SEQUENCE [LARGE SCALE GENOMIC DNA]</scope>
    <source>
        <strain evidence="3 4">CCS26</strain>
    </source>
</reference>
<feature type="coiled-coil region" evidence="1">
    <location>
        <begin position="24"/>
        <end position="51"/>
    </location>
</feature>
<name>A0ABQ6NK80_9BACL</name>
<gene>
    <name evidence="3" type="ORF">PghCCS26_26350</name>
</gene>
<evidence type="ECO:0000256" key="2">
    <source>
        <dbReference type="SAM" id="MobiDB-lite"/>
    </source>
</evidence>
<evidence type="ECO:0000313" key="3">
    <source>
        <dbReference type="EMBL" id="GMK45507.1"/>
    </source>
</evidence>
<keyword evidence="4" id="KW-1185">Reference proteome</keyword>
<comment type="caution">
    <text evidence="3">The sequence shown here is derived from an EMBL/GenBank/DDBJ whole genome shotgun (WGS) entry which is preliminary data.</text>
</comment>
<feature type="region of interest" description="Disordered" evidence="2">
    <location>
        <begin position="179"/>
        <end position="199"/>
    </location>
</feature>
<evidence type="ECO:0000313" key="4">
    <source>
        <dbReference type="Proteomes" id="UP001285921"/>
    </source>
</evidence>
<keyword evidence="1" id="KW-0175">Coiled coil</keyword>
<organism evidence="3 4">
    <name type="scientific">Paenibacillus glycanilyticus</name>
    <dbReference type="NCBI Taxonomy" id="126569"/>
    <lineage>
        <taxon>Bacteria</taxon>
        <taxon>Bacillati</taxon>
        <taxon>Bacillota</taxon>
        <taxon>Bacilli</taxon>
        <taxon>Bacillales</taxon>
        <taxon>Paenibacillaceae</taxon>
        <taxon>Paenibacillus</taxon>
    </lineage>
</organism>
<dbReference type="EMBL" id="BTCL01000008">
    <property type="protein sequence ID" value="GMK45507.1"/>
    <property type="molecule type" value="Genomic_DNA"/>
</dbReference>